<feature type="transmembrane region" description="Helical" evidence="10">
    <location>
        <begin position="12"/>
        <end position="35"/>
    </location>
</feature>
<dbReference type="PROSITE" id="PS51794">
    <property type="entry name" value="DAC"/>
    <property type="match status" value="1"/>
</dbReference>
<dbReference type="Proteomes" id="UP000177230">
    <property type="component" value="Unassembled WGS sequence"/>
</dbReference>
<dbReference type="InterPro" id="IPR036888">
    <property type="entry name" value="DNA_integrity_DisA_N_sf"/>
</dbReference>
<evidence type="ECO:0000256" key="3">
    <source>
        <dbReference type="ARBA" id="ARBA00022679"/>
    </source>
</evidence>
<keyword evidence="9 10" id="KW-0472">Membrane</keyword>
<feature type="transmembrane region" description="Helical" evidence="10">
    <location>
        <begin position="72"/>
        <end position="90"/>
    </location>
</feature>
<evidence type="ECO:0000256" key="9">
    <source>
        <dbReference type="ARBA" id="ARBA00023136"/>
    </source>
</evidence>
<comment type="similarity">
    <text evidence="10">Belongs to the adenylate cyclase family. DacA/CdaA subfamily.</text>
</comment>
<evidence type="ECO:0000259" key="12">
    <source>
        <dbReference type="PROSITE" id="PS51794"/>
    </source>
</evidence>
<comment type="function">
    <text evidence="10">Catalyzes the condensation of 2 ATP molecules into cyclic di-AMP (c-di-AMP), a second messenger used to regulate differing processes in different bacteria.</text>
</comment>
<comment type="caution">
    <text evidence="10">Lacks conserved residue(s) required for the propagation of feature annotation.</text>
</comment>
<evidence type="ECO:0000313" key="14">
    <source>
        <dbReference type="Proteomes" id="UP000177230"/>
    </source>
</evidence>
<dbReference type="InterPro" id="IPR014046">
    <property type="entry name" value="C-di-AMP_synthase"/>
</dbReference>
<dbReference type="InterPro" id="IPR003390">
    <property type="entry name" value="DNA_integrity_scan_DisA_N"/>
</dbReference>
<evidence type="ECO:0000256" key="5">
    <source>
        <dbReference type="ARBA" id="ARBA00022695"/>
    </source>
</evidence>
<dbReference type="SUPFAM" id="SSF143597">
    <property type="entry name" value="YojJ-like"/>
    <property type="match status" value="1"/>
</dbReference>
<keyword evidence="3 10" id="KW-0808">Transferase</keyword>
<evidence type="ECO:0000256" key="8">
    <source>
        <dbReference type="ARBA" id="ARBA00022989"/>
    </source>
</evidence>
<keyword evidence="6 10" id="KW-0547">Nucleotide-binding</keyword>
<dbReference type="EC" id="2.7.7.85" evidence="10"/>
<dbReference type="GO" id="GO:0005524">
    <property type="term" value="F:ATP binding"/>
    <property type="evidence" value="ECO:0007669"/>
    <property type="project" value="UniProtKB-UniRule"/>
</dbReference>
<keyword evidence="7 10" id="KW-0067">ATP-binding</keyword>
<organism evidence="13 14">
    <name type="scientific">Candidatus Edwardsbacteria bacterium GWF2_54_11</name>
    <dbReference type="NCBI Taxonomy" id="1817851"/>
    <lineage>
        <taxon>Bacteria</taxon>
        <taxon>Candidatus Edwardsiibacteriota</taxon>
    </lineage>
</organism>
<keyword evidence="4 10" id="KW-0812">Transmembrane</keyword>
<evidence type="ECO:0000256" key="10">
    <source>
        <dbReference type="HAMAP-Rule" id="MF_01499"/>
    </source>
</evidence>
<dbReference type="Pfam" id="PF02457">
    <property type="entry name" value="DAC"/>
    <property type="match status" value="1"/>
</dbReference>
<evidence type="ECO:0000256" key="4">
    <source>
        <dbReference type="ARBA" id="ARBA00022692"/>
    </source>
</evidence>
<keyword evidence="2 10" id="KW-1003">Cell membrane</keyword>
<dbReference type="GO" id="GO:0004016">
    <property type="term" value="F:adenylate cyclase activity"/>
    <property type="evidence" value="ECO:0007669"/>
    <property type="project" value="UniProtKB-UniRule"/>
</dbReference>
<dbReference type="Pfam" id="PF19293">
    <property type="entry name" value="CdaA_N"/>
    <property type="match status" value="1"/>
</dbReference>
<evidence type="ECO:0000256" key="11">
    <source>
        <dbReference type="SAM" id="MobiDB-lite"/>
    </source>
</evidence>
<comment type="subunit">
    <text evidence="10">Probably a homodimer.</text>
</comment>
<dbReference type="PANTHER" id="PTHR34185:SF1">
    <property type="entry name" value="DIADENYLATE CYCLASE"/>
    <property type="match status" value="1"/>
</dbReference>
<feature type="domain" description="DAC" evidence="12">
    <location>
        <begin position="91"/>
        <end position="249"/>
    </location>
</feature>
<keyword evidence="8 10" id="KW-1133">Transmembrane helix</keyword>
<accession>A0A1F5R4P3</accession>
<dbReference type="EMBL" id="MFFM01000041">
    <property type="protein sequence ID" value="OGF09434.1"/>
    <property type="molecule type" value="Genomic_DNA"/>
</dbReference>
<protein>
    <recommendedName>
        <fullName evidence="10">Diadenylate cyclase</fullName>
        <shortName evidence="10">DAC</shortName>
        <ecNumber evidence="10">2.7.7.85</ecNumber>
    </recommendedName>
    <alternativeName>
        <fullName evidence="10">Cyclic-di-AMP synthase</fullName>
        <shortName evidence="10">c-di-AMP synthase</shortName>
    </alternativeName>
</protein>
<dbReference type="AlphaFoldDB" id="A0A1F5R4P3"/>
<keyword evidence="5 10" id="KW-0548">Nucleotidyltransferase</keyword>
<name>A0A1F5R4P3_9BACT</name>
<feature type="transmembrane region" description="Helical" evidence="10">
    <location>
        <begin position="47"/>
        <end position="66"/>
    </location>
</feature>
<feature type="region of interest" description="Disordered" evidence="11">
    <location>
        <begin position="258"/>
        <end position="280"/>
    </location>
</feature>
<reference evidence="13 14" key="1">
    <citation type="journal article" date="2016" name="Nat. Commun.">
        <title>Thousands of microbial genomes shed light on interconnected biogeochemical processes in an aquifer system.</title>
        <authorList>
            <person name="Anantharaman K."/>
            <person name="Brown C.T."/>
            <person name="Hug L.A."/>
            <person name="Sharon I."/>
            <person name="Castelle C.J."/>
            <person name="Probst A.J."/>
            <person name="Thomas B.C."/>
            <person name="Singh A."/>
            <person name="Wilkins M.J."/>
            <person name="Karaoz U."/>
            <person name="Brodie E.L."/>
            <person name="Williams K.H."/>
            <person name="Hubbard S.S."/>
            <person name="Banfield J.F."/>
        </authorList>
    </citation>
    <scope>NUCLEOTIDE SEQUENCE [LARGE SCALE GENOMIC DNA]</scope>
</reference>
<dbReference type="GO" id="GO:0006171">
    <property type="term" value="P:cAMP biosynthetic process"/>
    <property type="evidence" value="ECO:0007669"/>
    <property type="project" value="InterPro"/>
</dbReference>
<comment type="caution">
    <text evidence="13">The sequence shown here is derived from an EMBL/GenBank/DDBJ whole genome shotgun (WGS) entry which is preliminary data.</text>
</comment>
<dbReference type="InterPro" id="IPR045585">
    <property type="entry name" value="CdaA_N"/>
</dbReference>
<evidence type="ECO:0000256" key="2">
    <source>
        <dbReference type="ARBA" id="ARBA00022475"/>
    </source>
</evidence>
<gene>
    <name evidence="10" type="primary">dacA</name>
    <name evidence="13" type="ORF">A2024_00665</name>
</gene>
<dbReference type="Gene3D" id="3.40.1700.10">
    <property type="entry name" value="DNA integrity scanning protein, DisA, N-terminal domain"/>
    <property type="match status" value="1"/>
</dbReference>
<evidence type="ECO:0000256" key="7">
    <source>
        <dbReference type="ARBA" id="ARBA00022840"/>
    </source>
</evidence>
<dbReference type="PIRSF" id="PIRSF004793">
    <property type="entry name" value="UCP004793"/>
    <property type="match status" value="1"/>
</dbReference>
<evidence type="ECO:0000256" key="1">
    <source>
        <dbReference type="ARBA" id="ARBA00000877"/>
    </source>
</evidence>
<dbReference type="InterPro" id="IPR034701">
    <property type="entry name" value="CdaA"/>
</dbReference>
<feature type="compositionally biased region" description="Basic and acidic residues" evidence="11">
    <location>
        <begin position="266"/>
        <end position="280"/>
    </location>
</feature>
<dbReference type="NCBIfam" id="TIGR00159">
    <property type="entry name" value="diadenylate cyclase CdaA"/>
    <property type="match status" value="1"/>
</dbReference>
<sequence>MDKLFPTFHLPGVLSFLTVRPLDILDIILVAYIIYRIFHLMKGTRAVQIMFGLLVLIAIAIVAQLYQLPGTSWVISSLKTVWVVAFVILFQPEIRNAMTQLGRNRFLGIFLKGEVRAIEEVIKVCQALLVRGYGAIIVLEKNDGLKNYTATGVELNAHLTEQLLVSLFVPDGPLHDGAVIIRGETVVAAGCTLPITKDQNFSGEHGMRHRAAVGLSEETDAVAVVVSEEKQSISIARYGKLIELKNIQELREKLNRALHTKAGPAEMKENTPGDINSKEN</sequence>
<evidence type="ECO:0000313" key="13">
    <source>
        <dbReference type="EMBL" id="OGF09434.1"/>
    </source>
</evidence>
<proteinExistence type="inferred from homology"/>
<comment type="catalytic activity">
    <reaction evidence="1 10">
        <text>2 ATP = 3',3'-c-di-AMP + 2 diphosphate</text>
        <dbReference type="Rhea" id="RHEA:35655"/>
        <dbReference type="ChEBI" id="CHEBI:30616"/>
        <dbReference type="ChEBI" id="CHEBI:33019"/>
        <dbReference type="ChEBI" id="CHEBI:71500"/>
        <dbReference type="EC" id="2.7.7.85"/>
    </reaction>
</comment>
<dbReference type="GO" id="GO:0106408">
    <property type="term" value="F:diadenylate cyclase activity"/>
    <property type="evidence" value="ECO:0007669"/>
    <property type="project" value="UniProtKB-EC"/>
</dbReference>
<dbReference type="HAMAP" id="MF_01499">
    <property type="entry name" value="DacA"/>
    <property type="match status" value="1"/>
</dbReference>
<dbReference type="PANTHER" id="PTHR34185">
    <property type="entry name" value="DIADENYLATE CYCLASE"/>
    <property type="match status" value="1"/>
</dbReference>
<evidence type="ECO:0000256" key="6">
    <source>
        <dbReference type="ARBA" id="ARBA00022741"/>
    </source>
</evidence>
<dbReference type="InterPro" id="IPR050338">
    <property type="entry name" value="DisA"/>
</dbReference>